<protein>
    <submittedName>
        <fullName evidence="3">Uncharacterized protein</fullName>
    </submittedName>
</protein>
<gene>
    <name evidence="3" type="ORF">W97_05349</name>
</gene>
<dbReference type="PANTHER" id="PTHR42901">
    <property type="entry name" value="ALCOHOL DEHYDROGENASE"/>
    <property type="match status" value="1"/>
</dbReference>
<dbReference type="RefSeq" id="XP_007781423.1">
    <property type="nucleotide sequence ID" value="XM_007783233.1"/>
</dbReference>
<evidence type="ECO:0000256" key="2">
    <source>
        <dbReference type="ARBA" id="ARBA00023002"/>
    </source>
</evidence>
<evidence type="ECO:0000313" key="3">
    <source>
        <dbReference type="EMBL" id="EON66106.1"/>
    </source>
</evidence>
<keyword evidence="2" id="KW-0560">Oxidoreductase</keyword>
<dbReference type="AlphaFoldDB" id="R7YWU4"/>
<reference evidence="4" key="1">
    <citation type="submission" date="2012-06" db="EMBL/GenBank/DDBJ databases">
        <title>The genome sequence of Coniosporium apollinis CBS 100218.</title>
        <authorList>
            <consortium name="The Broad Institute Genome Sequencing Platform"/>
            <person name="Cuomo C."/>
            <person name="Gorbushina A."/>
            <person name="Noack S."/>
            <person name="Walker B."/>
            <person name="Young S.K."/>
            <person name="Zeng Q."/>
            <person name="Gargeya S."/>
            <person name="Fitzgerald M."/>
            <person name="Haas B."/>
            <person name="Abouelleil A."/>
            <person name="Alvarado L."/>
            <person name="Arachchi H.M."/>
            <person name="Berlin A.M."/>
            <person name="Chapman S.B."/>
            <person name="Goldberg J."/>
            <person name="Griggs A."/>
            <person name="Gujja S."/>
            <person name="Hansen M."/>
            <person name="Howarth C."/>
            <person name="Imamovic A."/>
            <person name="Larimer J."/>
            <person name="McCowan C."/>
            <person name="Montmayeur A."/>
            <person name="Murphy C."/>
            <person name="Neiman D."/>
            <person name="Pearson M."/>
            <person name="Priest M."/>
            <person name="Roberts A."/>
            <person name="Saif S."/>
            <person name="Shea T."/>
            <person name="Sisk P."/>
            <person name="Sykes S."/>
            <person name="Wortman J."/>
            <person name="Nusbaum C."/>
            <person name="Birren B."/>
        </authorList>
    </citation>
    <scope>NUCLEOTIDE SEQUENCE [LARGE SCALE GENOMIC DNA]</scope>
    <source>
        <strain evidence="4">CBS 100218</strain>
    </source>
</reference>
<dbReference type="InterPro" id="IPR002347">
    <property type="entry name" value="SDR_fam"/>
</dbReference>
<proteinExistence type="inferred from homology"/>
<keyword evidence="4" id="KW-1185">Reference proteome</keyword>
<comment type="similarity">
    <text evidence="1">Belongs to the short-chain dehydrogenases/reductases (SDR) family.</text>
</comment>
<dbReference type="OrthoDB" id="47007at2759"/>
<dbReference type="HOGENOM" id="CLU_1906619_0_0_1"/>
<accession>R7YWU4</accession>
<name>R7YWU4_CONA1</name>
<dbReference type="Pfam" id="PF00106">
    <property type="entry name" value="adh_short"/>
    <property type="match status" value="1"/>
</dbReference>
<evidence type="ECO:0000256" key="1">
    <source>
        <dbReference type="ARBA" id="ARBA00006484"/>
    </source>
</evidence>
<dbReference type="STRING" id="1168221.R7YWU4"/>
<sequence>MAQARVAVKEGAEQQPSHAAIDNGNPANLKPKYLVLDDINIDLITVGVTTCTLISIFAFHFPTVIYSCPALITGASSGIGAELSYIFAERGHDLILVGRNEDQLDAVKSNVEKKYRKTAYTIASDLSLPGAAM</sequence>
<dbReference type="EMBL" id="JH767578">
    <property type="protein sequence ID" value="EON66106.1"/>
    <property type="molecule type" value="Genomic_DNA"/>
</dbReference>
<dbReference type="Proteomes" id="UP000016924">
    <property type="component" value="Unassembled WGS sequence"/>
</dbReference>
<dbReference type="GO" id="GO:0016491">
    <property type="term" value="F:oxidoreductase activity"/>
    <property type="evidence" value="ECO:0007669"/>
    <property type="project" value="UniProtKB-KW"/>
</dbReference>
<organism evidence="3 4">
    <name type="scientific">Coniosporium apollinis (strain CBS 100218)</name>
    <name type="common">Rock-inhabiting black yeast</name>
    <dbReference type="NCBI Taxonomy" id="1168221"/>
    <lineage>
        <taxon>Eukaryota</taxon>
        <taxon>Fungi</taxon>
        <taxon>Dikarya</taxon>
        <taxon>Ascomycota</taxon>
        <taxon>Pezizomycotina</taxon>
        <taxon>Dothideomycetes</taxon>
        <taxon>Dothideomycetes incertae sedis</taxon>
        <taxon>Coniosporium</taxon>
    </lineage>
</organism>
<dbReference type="SUPFAM" id="SSF51735">
    <property type="entry name" value="NAD(P)-binding Rossmann-fold domains"/>
    <property type="match status" value="1"/>
</dbReference>
<dbReference type="InterPro" id="IPR036291">
    <property type="entry name" value="NAD(P)-bd_dom_sf"/>
</dbReference>
<dbReference type="Gene3D" id="3.40.50.720">
    <property type="entry name" value="NAD(P)-binding Rossmann-like Domain"/>
    <property type="match status" value="1"/>
</dbReference>
<evidence type="ECO:0000313" key="4">
    <source>
        <dbReference type="Proteomes" id="UP000016924"/>
    </source>
</evidence>
<dbReference type="PANTHER" id="PTHR42901:SF1">
    <property type="entry name" value="ALCOHOL DEHYDROGENASE"/>
    <property type="match status" value="1"/>
</dbReference>
<dbReference type="GeneID" id="19902660"/>